<feature type="domain" description="SCO6045-like C-terminal" evidence="2">
    <location>
        <begin position="355"/>
        <end position="404"/>
    </location>
</feature>
<accession>A0A6J4HFW0</accession>
<dbReference type="Gene3D" id="3.20.20.150">
    <property type="entry name" value="Divalent-metal-dependent TIM barrel enzymes"/>
    <property type="match status" value="1"/>
</dbReference>
<dbReference type="Pfam" id="PF05114">
    <property type="entry name" value="MbnB_TglH_ChrH"/>
    <property type="match status" value="1"/>
</dbReference>
<feature type="compositionally biased region" description="Low complexity" evidence="1">
    <location>
        <begin position="1"/>
        <end position="11"/>
    </location>
</feature>
<dbReference type="AlphaFoldDB" id="A0A6J4HFW0"/>
<gene>
    <name evidence="3" type="ORF">AVDCRST_MAG41-502</name>
</gene>
<feature type="region of interest" description="Disordered" evidence="1">
    <location>
        <begin position="329"/>
        <end position="351"/>
    </location>
</feature>
<feature type="non-terminal residue" evidence="3">
    <location>
        <position position="1"/>
    </location>
</feature>
<proteinExistence type="predicted"/>
<feature type="region of interest" description="Disordered" evidence="1">
    <location>
        <begin position="383"/>
        <end position="413"/>
    </location>
</feature>
<dbReference type="PANTHER" id="PTHR42194">
    <property type="entry name" value="UPF0276 PROTEIN HI_1600"/>
    <property type="match status" value="1"/>
</dbReference>
<dbReference type="SUPFAM" id="SSF51658">
    <property type="entry name" value="Xylose isomerase-like"/>
    <property type="match status" value="1"/>
</dbReference>
<name>A0A6J4HFW0_9ACTN</name>
<dbReference type="InterPro" id="IPR036237">
    <property type="entry name" value="Xyl_isomerase-like_sf"/>
</dbReference>
<dbReference type="InterPro" id="IPR007801">
    <property type="entry name" value="MbnB/TglH/ChrH"/>
</dbReference>
<feature type="region of interest" description="Disordered" evidence="1">
    <location>
        <begin position="1"/>
        <end position="38"/>
    </location>
</feature>
<dbReference type="PANTHER" id="PTHR42194:SF1">
    <property type="entry name" value="UPF0276 PROTEIN HI_1600"/>
    <property type="match status" value="1"/>
</dbReference>
<dbReference type="InterPro" id="IPR058711">
    <property type="entry name" value="SCO6045-like_C"/>
</dbReference>
<evidence type="ECO:0000313" key="3">
    <source>
        <dbReference type="EMBL" id="CAA9221179.1"/>
    </source>
</evidence>
<organism evidence="3">
    <name type="scientific">uncultured Mycobacteriales bacterium</name>
    <dbReference type="NCBI Taxonomy" id="581187"/>
    <lineage>
        <taxon>Bacteria</taxon>
        <taxon>Bacillati</taxon>
        <taxon>Actinomycetota</taxon>
        <taxon>Actinomycetes</taxon>
        <taxon>Mycobacteriales</taxon>
        <taxon>environmental samples</taxon>
    </lineage>
</organism>
<feature type="compositionally biased region" description="Basic residues" evidence="1">
    <location>
        <begin position="12"/>
        <end position="27"/>
    </location>
</feature>
<dbReference type="EMBL" id="CADCTP010000050">
    <property type="protein sequence ID" value="CAA9221179.1"/>
    <property type="molecule type" value="Genomic_DNA"/>
</dbReference>
<sequence>GRPGPAVGRAAGSRRRAPWAGVGRRRWVGPSTGTARPTAAGRLALGPLGVGPLGVGPLGVGPLGVGIGWRPDIDLTVERLAGVDFVEVVAENVCPDRLPESLRVLRARGTPVLPHGVTLGLGGADPPDPARLAHLARCAEALGSPLVSEHVAFVRAGGTEAGHLLPVPRGRDALDVLVANVRIAQAALPVPLVLENVAALLGWPDDELTDGEFLAELVERTGVGLLLDVANLWTNQVNLGLSAVDALDALPLEAVGYVHVAGGVLRDGIWHDTHTHPVPPEVLDLLAALRARVALPGVLLERDGAYPADAALAAELTAIRAVVDSPGPTARTVARRPRAATGPDPAGARERLGPAQARLVRALVAGGDAAGFDPERIRVQADALAAKRRGRGGRSAPVAERAAGQPGSVRSRP</sequence>
<dbReference type="Pfam" id="PF26136">
    <property type="entry name" value="SCO6045_C"/>
    <property type="match status" value="1"/>
</dbReference>
<dbReference type="NCBIfam" id="NF003818">
    <property type="entry name" value="PRK05409.1"/>
    <property type="match status" value="1"/>
</dbReference>
<protein>
    <submittedName>
        <fullName evidence="3">UPF0276 protein SCO6045</fullName>
    </submittedName>
</protein>
<evidence type="ECO:0000259" key="2">
    <source>
        <dbReference type="Pfam" id="PF26136"/>
    </source>
</evidence>
<evidence type="ECO:0000256" key="1">
    <source>
        <dbReference type="SAM" id="MobiDB-lite"/>
    </source>
</evidence>
<reference evidence="3" key="1">
    <citation type="submission" date="2020-02" db="EMBL/GenBank/DDBJ databases">
        <authorList>
            <person name="Meier V. D."/>
        </authorList>
    </citation>
    <scope>NUCLEOTIDE SEQUENCE</scope>
    <source>
        <strain evidence="3">AVDCRST_MAG41</strain>
    </source>
</reference>